<feature type="compositionally biased region" description="Polar residues" evidence="1">
    <location>
        <begin position="62"/>
        <end position="77"/>
    </location>
</feature>
<proteinExistence type="predicted"/>
<feature type="transmembrane region" description="Helical" evidence="2">
    <location>
        <begin position="393"/>
        <end position="411"/>
    </location>
</feature>
<evidence type="ECO:0000256" key="2">
    <source>
        <dbReference type="SAM" id="Phobius"/>
    </source>
</evidence>
<evidence type="ECO:0000256" key="1">
    <source>
        <dbReference type="SAM" id="MobiDB-lite"/>
    </source>
</evidence>
<dbReference type="Proteomes" id="UP000807504">
    <property type="component" value="Unassembled WGS sequence"/>
</dbReference>
<reference evidence="3" key="2">
    <citation type="submission" date="2020-06" db="EMBL/GenBank/DDBJ databases">
        <authorList>
            <person name="Sheffer M."/>
        </authorList>
    </citation>
    <scope>NUCLEOTIDE SEQUENCE</scope>
</reference>
<sequence length="584" mass="66054">MEKRDRSESERIVREGLHLKDPGTSQVQVGDSKDLQSNHQLQKGKDLTHIIASEPAEGLETQEVTQQGKESPSQDVSVQGPRENSEEHESFHQECEEFKDDEKSKQMIGINIMMLQKDESSLVIAQDSNQTKQGDPIHEECDAFVAEERDLDGNTKVQQTVDIPENIMPVLKQESIQITEQEDNDAIHQQYEESVEEQSVSKLGTNLVVKLKDEALKDDFLASIQSPTQTVEQETNKMVQQECDRIVENSLLLQEVASDSQTLTDGLARLRRLQESVSPPESKESHAPLRELNLEEKVYLALPRRACHYRLQIPPHPSLPAVPEEEVLPWTPFETFGEEFFEPLAQRILEALNPRLLTQQTEMRHYVQRIRESHIQPERVALHEEMRTRCVKLFWSLLLAGILVVALYFLIDFLDKKYDTDSSNSAYPLSDFRENLSIPRIDLEPGRLVANLDFNITSLTASTDYISTTEADLNDNITIMIADMDNNVSTLVVDLNNNVSTLKAGLDGNITFLMAGMNDNITFLKAGLDDNGTYLADGLDDNGTYLADGLDDNVTYLTDDLDDNVTYLADGLDYNVTYLRWIGL</sequence>
<keyword evidence="2" id="KW-0472">Membrane</keyword>
<comment type="caution">
    <text evidence="3">The sequence shown here is derived from an EMBL/GenBank/DDBJ whole genome shotgun (WGS) entry which is preliminary data.</text>
</comment>
<name>A0A8T0FEG6_ARGBR</name>
<evidence type="ECO:0000313" key="3">
    <source>
        <dbReference type="EMBL" id="KAF8789707.1"/>
    </source>
</evidence>
<dbReference type="AlphaFoldDB" id="A0A8T0FEG6"/>
<accession>A0A8T0FEG6</accession>
<keyword evidence="4" id="KW-1185">Reference proteome</keyword>
<dbReference type="EMBL" id="JABXBU010000012">
    <property type="protein sequence ID" value="KAF8789707.1"/>
    <property type="molecule type" value="Genomic_DNA"/>
</dbReference>
<keyword evidence="2" id="KW-0812">Transmembrane</keyword>
<protein>
    <submittedName>
        <fullName evidence="3">Uncharacterized protein</fullName>
    </submittedName>
</protein>
<gene>
    <name evidence="3" type="ORF">HNY73_007626</name>
</gene>
<keyword evidence="2" id="KW-1133">Transmembrane helix</keyword>
<evidence type="ECO:0000313" key="4">
    <source>
        <dbReference type="Proteomes" id="UP000807504"/>
    </source>
</evidence>
<feature type="region of interest" description="Disordered" evidence="1">
    <location>
        <begin position="1"/>
        <end position="101"/>
    </location>
</feature>
<organism evidence="3 4">
    <name type="scientific">Argiope bruennichi</name>
    <name type="common">Wasp spider</name>
    <name type="synonym">Aranea bruennichi</name>
    <dbReference type="NCBI Taxonomy" id="94029"/>
    <lineage>
        <taxon>Eukaryota</taxon>
        <taxon>Metazoa</taxon>
        <taxon>Ecdysozoa</taxon>
        <taxon>Arthropoda</taxon>
        <taxon>Chelicerata</taxon>
        <taxon>Arachnida</taxon>
        <taxon>Araneae</taxon>
        <taxon>Araneomorphae</taxon>
        <taxon>Entelegynae</taxon>
        <taxon>Araneoidea</taxon>
        <taxon>Araneidae</taxon>
        <taxon>Argiope</taxon>
    </lineage>
</organism>
<feature type="compositionally biased region" description="Basic and acidic residues" evidence="1">
    <location>
        <begin position="83"/>
        <end position="101"/>
    </location>
</feature>
<feature type="compositionally biased region" description="Basic and acidic residues" evidence="1">
    <location>
        <begin position="1"/>
        <end position="21"/>
    </location>
</feature>
<reference evidence="3" key="1">
    <citation type="journal article" date="2020" name="bioRxiv">
        <title>Chromosome-level reference genome of the European wasp spider Argiope bruennichi: a resource for studies on range expansion and evolutionary adaptation.</title>
        <authorList>
            <person name="Sheffer M.M."/>
            <person name="Hoppe A."/>
            <person name="Krehenwinkel H."/>
            <person name="Uhl G."/>
            <person name="Kuss A.W."/>
            <person name="Jensen L."/>
            <person name="Jensen C."/>
            <person name="Gillespie R.G."/>
            <person name="Hoff K.J."/>
            <person name="Prost S."/>
        </authorList>
    </citation>
    <scope>NUCLEOTIDE SEQUENCE</scope>
</reference>